<dbReference type="PROSITE" id="PS50110">
    <property type="entry name" value="RESPONSE_REGULATORY"/>
    <property type="match status" value="1"/>
</dbReference>
<evidence type="ECO:0000313" key="10">
    <source>
        <dbReference type="Proteomes" id="UP000076128"/>
    </source>
</evidence>
<dbReference type="EMBL" id="CP012661">
    <property type="protein sequence ID" value="AMY68848.1"/>
    <property type="molecule type" value="Genomic_DNA"/>
</dbReference>
<dbReference type="RefSeq" id="WP_066812027.1">
    <property type="nucleotide sequence ID" value="NZ_CP012661.1"/>
</dbReference>
<evidence type="ECO:0000256" key="1">
    <source>
        <dbReference type="ARBA" id="ARBA00022741"/>
    </source>
</evidence>
<dbReference type="PANTHER" id="PTHR32071">
    <property type="entry name" value="TRANSCRIPTIONAL REGULATORY PROTEIN"/>
    <property type="match status" value="1"/>
</dbReference>
<keyword evidence="10" id="KW-1185">Reference proteome</keyword>
<evidence type="ECO:0000256" key="3">
    <source>
        <dbReference type="ARBA" id="ARBA00023012"/>
    </source>
</evidence>
<reference evidence="9 10" key="1">
    <citation type="submission" date="2015-09" db="EMBL/GenBank/DDBJ databases">
        <title>Complete genome sequence of Defluviimonas alba cai42t isolated from an oilfield in Xinjiang.</title>
        <authorList>
            <person name="Geng S."/>
            <person name="Pan X."/>
            <person name="Wu X."/>
        </authorList>
    </citation>
    <scope>NUCLEOTIDE SEQUENCE [LARGE SCALE GENOMIC DNA]</scope>
    <source>
        <strain evidence="10">cai42</strain>
    </source>
</reference>
<dbReference type="Gene3D" id="1.10.8.60">
    <property type="match status" value="1"/>
</dbReference>
<dbReference type="STRING" id="1335048.AKL17_1596"/>
<dbReference type="Pfam" id="PF00072">
    <property type="entry name" value="Response_reg"/>
    <property type="match status" value="1"/>
</dbReference>
<name>A0A159Z3M8_9RHOB</name>
<dbReference type="SUPFAM" id="SSF52540">
    <property type="entry name" value="P-loop containing nucleoside triphosphate hydrolases"/>
    <property type="match status" value="1"/>
</dbReference>
<dbReference type="InterPro" id="IPR058031">
    <property type="entry name" value="AAA_lid_NorR"/>
</dbReference>
<dbReference type="InterPro" id="IPR011006">
    <property type="entry name" value="CheY-like_superfamily"/>
</dbReference>
<dbReference type="Gene3D" id="1.10.10.60">
    <property type="entry name" value="Homeodomain-like"/>
    <property type="match status" value="1"/>
</dbReference>
<dbReference type="SUPFAM" id="SSF52172">
    <property type="entry name" value="CheY-like"/>
    <property type="match status" value="1"/>
</dbReference>
<proteinExistence type="predicted"/>
<feature type="modified residue" description="4-aspartylphosphate" evidence="6">
    <location>
        <position position="57"/>
    </location>
</feature>
<feature type="domain" description="Sigma-54 factor interaction" evidence="7">
    <location>
        <begin position="133"/>
        <end position="331"/>
    </location>
</feature>
<dbReference type="InterPro" id="IPR027417">
    <property type="entry name" value="P-loop_NTPase"/>
</dbReference>
<dbReference type="InterPro" id="IPR001789">
    <property type="entry name" value="Sig_transdc_resp-reg_receiver"/>
</dbReference>
<evidence type="ECO:0000256" key="4">
    <source>
        <dbReference type="ARBA" id="ARBA00023015"/>
    </source>
</evidence>
<dbReference type="PATRIC" id="fig|1335048.3.peg.1659"/>
<keyword evidence="3" id="KW-0902">Two-component regulatory system</keyword>
<dbReference type="InterPro" id="IPR009057">
    <property type="entry name" value="Homeodomain-like_sf"/>
</dbReference>
<sequence length="402" mass="43486">MLEGRRIVLVEDDEIMGASLVQRLTLEGAEVHWHRQIGRALPAIRTPRKVLDAVICDIRLPDGTGEELYETLTRTGHPPPFLFITGQGGIDQAVRLIRSGAADYIPKPFEIGAFLKRLATIMRPRPDQDMPPETGITAAARAVDRQVAEAAGRETALLIRGASGLGKLRLARRAHELSDRKAAPMVVCNALRDRIGAEELRGAVSQVGEGSLVIIGIGRLELAAQDALMAALAVPRFRLIATLGPQGGGEDGQALRADLMALLRSHEIVVPPLADRPDDAVWLAARLFPGLNARRKAPLTGIAATAEEALRSHDWPDNGRELRARLMRAVEAAAGGMVLTSDLFPERAADETMRSLSEVRDAAERAQIVAALDRTGGQVGEAARLLRVSRTTLWEKMHKLGL</sequence>
<dbReference type="InterPro" id="IPR002078">
    <property type="entry name" value="Sigma_54_int"/>
</dbReference>
<dbReference type="Proteomes" id="UP000076128">
    <property type="component" value="Chromosome"/>
</dbReference>
<dbReference type="SMART" id="SM00448">
    <property type="entry name" value="REC"/>
    <property type="match status" value="1"/>
</dbReference>
<keyword evidence="4" id="KW-0805">Transcription regulation</keyword>
<accession>A0A159Z3M8</accession>
<dbReference type="Pfam" id="PF00158">
    <property type="entry name" value="Sigma54_activat"/>
    <property type="match status" value="1"/>
</dbReference>
<dbReference type="Pfam" id="PF02954">
    <property type="entry name" value="HTH_8"/>
    <property type="match status" value="1"/>
</dbReference>
<dbReference type="AlphaFoldDB" id="A0A159Z3M8"/>
<evidence type="ECO:0000256" key="2">
    <source>
        <dbReference type="ARBA" id="ARBA00022840"/>
    </source>
</evidence>
<evidence type="ECO:0000256" key="5">
    <source>
        <dbReference type="ARBA" id="ARBA00023163"/>
    </source>
</evidence>
<dbReference type="GO" id="GO:0043565">
    <property type="term" value="F:sequence-specific DNA binding"/>
    <property type="evidence" value="ECO:0007669"/>
    <property type="project" value="InterPro"/>
</dbReference>
<dbReference type="SUPFAM" id="SSF46689">
    <property type="entry name" value="Homeodomain-like"/>
    <property type="match status" value="1"/>
</dbReference>
<evidence type="ECO:0000259" key="7">
    <source>
        <dbReference type="PROSITE" id="PS50045"/>
    </source>
</evidence>
<dbReference type="GO" id="GO:0005524">
    <property type="term" value="F:ATP binding"/>
    <property type="evidence" value="ECO:0007669"/>
    <property type="project" value="UniProtKB-KW"/>
</dbReference>
<dbReference type="Gene3D" id="3.40.50.2300">
    <property type="match status" value="1"/>
</dbReference>
<organism evidence="9 10">
    <name type="scientific">Frigidibacter mobilis</name>
    <dbReference type="NCBI Taxonomy" id="1335048"/>
    <lineage>
        <taxon>Bacteria</taxon>
        <taxon>Pseudomonadati</taxon>
        <taxon>Pseudomonadota</taxon>
        <taxon>Alphaproteobacteria</taxon>
        <taxon>Rhodobacterales</taxon>
        <taxon>Paracoccaceae</taxon>
        <taxon>Frigidibacter</taxon>
    </lineage>
</organism>
<keyword evidence="2" id="KW-0067">ATP-binding</keyword>
<feature type="domain" description="Response regulatory" evidence="8">
    <location>
        <begin position="6"/>
        <end position="122"/>
    </location>
</feature>
<gene>
    <name evidence="9" type="ORF">AKL17_1596</name>
</gene>
<keyword evidence="6" id="KW-0597">Phosphoprotein</keyword>
<evidence type="ECO:0000313" key="9">
    <source>
        <dbReference type="EMBL" id="AMY68848.1"/>
    </source>
</evidence>
<dbReference type="Pfam" id="PF25601">
    <property type="entry name" value="AAA_lid_14"/>
    <property type="match status" value="1"/>
</dbReference>
<dbReference type="PROSITE" id="PS50045">
    <property type="entry name" value="SIGMA54_INTERACT_4"/>
    <property type="match status" value="1"/>
</dbReference>
<dbReference type="PRINTS" id="PR01590">
    <property type="entry name" value="HTHFIS"/>
</dbReference>
<dbReference type="GO" id="GO:0006355">
    <property type="term" value="P:regulation of DNA-templated transcription"/>
    <property type="evidence" value="ECO:0007669"/>
    <property type="project" value="InterPro"/>
</dbReference>
<dbReference type="OrthoDB" id="9802388at2"/>
<keyword evidence="1" id="KW-0547">Nucleotide-binding</keyword>
<dbReference type="InterPro" id="IPR002197">
    <property type="entry name" value="HTH_Fis"/>
</dbReference>
<dbReference type="Gene3D" id="3.40.50.300">
    <property type="entry name" value="P-loop containing nucleotide triphosphate hydrolases"/>
    <property type="match status" value="1"/>
</dbReference>
<protein>
    <submittedName>
        <fullName evidence="9">Two component sigma54 specific Fis family transcriptional regulator</fullName>
    </submittedName>
</protein>
<dbReference type="GO" id="GO:0000160">
    <property type="term" value="P:phosphorelay signal transduction system"/>
    <property type="evidence" value="ECO:0007669"/>
    <property type="project" value="UniProtKB-KW"/>
</dbReference>
<evidence type="ECO:0000259" key="8">
    <source>
        <dbReference type="PROSITE" id="PS50110"/>
    </source>
</evidence>
<keyword evidence="5" id="KW-0804">Transcription</keyword>
<dbReference type="KEGG" id="daa:AKL17_1596"/>
<evidence type="ECO:0000256" key="6">
    <source>
        <dbReference type="PROSITE-ProRule" id="PRU00169"/>
    </source>
</evidence>